<dbReference type="GO" id="GO:0009116">
    <property type="term" value="P:nucleoside metabolic process"/>
    <property type="evidence" value="ECO:0007669"/>
    <property type="project" value="InterPro"/>
</dbReference>
<dbReference type="UniPathway" id="UPA00606"/>
<name>A0A3D4ZF18_9BACT</name>
<dbReference type="EMBL" id="QRYW01000024">
    <property type="protein sequence ID" value="RGV25079.1"/>
    <property type="molecule type" value="Genomic_DNA"/>
</dbReference>
<dbReference type="InterPro" id="IPR018099">
    <property type="entry name" value="Purine_phosphorylase-2_CS"/>
</dbReference>
<dbReference type="SUPFAM" id="SSF53167">
    <property type="entry name" value="Purine and uridine phosphorylases"/>
    <property type="match status" value="1"/>
</dbReference>
<dbReference type="Pfam" id="PF01048">
    <property type="entry name" value="PNP_UDP_1"/>
    <property type="match status" value="1"/>
</dbReference>
<gene>
    <name evidence="11" type="ORF">DWW24_11755</name>
    <name evidence="12" type="ORF">DXA53_05055</name>
    <name evidence="9" type="ORF">L0P03_07890</name>
    <name evidence="10" type="ORF">PN645_06605</name>
</gene>
<dbReference type="Proteomes" id="UP001199750">
    <property type="component" value="Unassembled WGS sequence"/>
</dbReference>
<evidence type="ECO:0000313" key="12">
    <source>
        <dbReference type="EMBL" id="RGY08409.1"/>
    </source>
</evidence>
<evidence type="ECO:0000313" key="13">
    <source>
        <dbReference type="Proteomes" id="UP000283426"/>
    </source>
</evidence>
<evidence type="ECO:0000256" key="5">
    <source>
        <dbReference type="ARBA" id="ARBA00022676"/>
    </source>
</evidence>
<comment type="function">
    <text evidence="7">The purine nucleoside phosphorylases catalyze the phosphorolytic breakdown of the N-glycosidic bond in the beta-(deoxy)ribonucleoside molecules, with the formation of the corresponding free purine bases and pentose-1-phosphate.</text>
</comment>
<keyword evidence="5 7" id="KW-0328">Glycosyltransferase</keyword>
<dbReference type="EMBL" id="JAKNDN010000013">
    <property type="protein sequence ID" value="MCG4959768.1"/>
    <property type="molecule type" value="Genomic_DNA"/>
</dbReference>
<feature type="domain" description="Nucleoside phosphorylase" evidence="8">
    <location>
        <begin position="22"/>
        <end position="269"/>
    </location>
</feature>
<evidence type="ECO:0000313" key="10">
    <source>
        <dbReference type="EMBL" id="MDB9222678.1"/>
    </source>
</evidence>
<evidence type="ECO:0000256" key="1">
    <source>
        <dbReference type="ARBA" id="ARBA00005058"/>
    </source>
</evidence>
<dbReference type="PANTHER" id="PTHR11904:SF9">
    <property type="entry name" value="PURINE NUCLEOSIDE PHOSPHORYLASE-RELATED"/>
    <property type="match status" value="1"/>
</dbReference>
<comment type="caution">
    <text evidence="11">The sequence shown here is derived from an EMBL/GenBank/DDBJ whole genome shotgun (WGS) entry which is preliminary data.</text>
</comment>
<evidence type="ECO:0000256" key="3">
    <source>
        <dbReference type="ARBA" id="ARBA00011233"/>
    </source>
</evidence>
<dbReference type="NCBIfam" id="NF006054">
    <property type="entry name" value="PRK08202.1"/>
    <property type="match status" value="1"/>
</dbReference>
<evidence type="ECO:0000259" key="8">
    <source>
        <dbReference type="Pfam" id="PF01048"/>
    </source>
</evidence>
<dbReference type="InterPro" id="IPR011268">
    <property type="entry name" value="Purine_phosphorylase"/>
</dbReference>
<evidence type="ECO:0000313" key="14">
    <source>
        <dbReference type="Proteomes" id="UP000284434"/>
    </source>
</evidence>
<accession>A0A3D4ZF18</accession>
<dbReference type="Gene3D" id="3.40.50.1580">
    <property type="entry name" value="Nucleoside phosphorylase domain"/>
    <property type="match status" value="1"/>
</dbReference>
<reference evidence="10" key="3">
    <citation type="submission" date="2023-01" db="EMBL/GenBank/DDBJ databases">
        <title>Human gut microbiome strain richness.</title>
        <authorList>
            <person name="Chen-Liaw A."/>
        </authorList>
    </citation>
    <scope>NUCLEOTIDE SEQUENCE</scope>
    <source>
        <strain evidence="10">RTP21484st1_B7_RTP21484_190118</strain>
    </source>
</reference>
<dbReference type="GO" id="GO:0004731">
    <property type="term" value="F:purine-nucleoside phosphorylase activity"/>
    <property type="evidence" value="ECO:0007669"/>
    <property type="project" value="UniProtKB-EC"/>
</dbReference>
<dbReference type="Proteomes" id="UP000284434">
    <property type="component" value="Unassembled WGS sequence"/>
</dbReference>
<reference evidence="9" key="2">
    <citation type="submission" date="2022-01" db="EMBL/GenBank/DDBJ databases">
        <title>Collection of gut derived symbiotic bacterial strains cultured from healthy donors.</title>
        <authorList>
            <person name="Lin H."/>
            <person name="Kohout C."/>
            <person name="Waligurski E."/>
            <person name="Pamer E.G."/>
        </authorList>
    </citation>
    <scope>NUCLEOTIDE SEQUENCE</scope>
    <source>
        <strain evidence="9">DFI.1.149</strain>
    </source>
</reference>
<dbReference type="Proteomes" id="UP001212263">
    <property type="component" value="Unassembled WGS sequence"/>
</dbReference>
<dbReference type="PANTHER" id="PTHR11904">
    <property type="entry name" value="METHYLTHIOADENOSINE/PURINE NUCLEOSIDE PHOSPHORYLASE"/>
    <property type="match status" value="1"/>
</dbReference>
<dbReference type="PROSITE" id="PS01240">
    <property type="entry name" value="PNP_MTAP_2"/>
    <property type="match status" value="1"/>
</dbReference>
<organism evidence="11 13">
    <name type="scientific">Odoribacter splanchnicus</name>
    <dbReference type="NCBI Taxonomy" id="28118"/>
    <lineage>
        <taxon>Bacteria</taxon>
        <taxon>Pseudomonadati</taxon>
        <taxon>Bacteroidota</taxon>
        <taxon>Bacteroidia</taxon>
        <taxon>Bacteroidales</taxon>
        <taxon>Odoribacteraceae</taxon>
        <taxon>Odoribacter</taxon>
    </lineage>
</organism>
<dbReference type="EMBL" id="QSCO01000005">
    <property type="protein sequence ID" value="RGY08409.1"/>
    <property type="molecule type" value="Genomic_DNA"/>
</dbReference>
<evidence type="ECO:0000256" key="6">
    <source>
        <dbReference type="ARBA" id="ARBA00022679"/>
    </source>
</evidence>
<dbReference type="PIRSF" id="PIRSF000477">
    <property type="entry name" value="PurNPase"/>
    <property type="match status" value="1"/>
</dbReference>
<evidence type="ECO:0000256" key="2">
    <source>
        <dbReference type="ARBA" id="ARBA00006751"/>
    </source>
</evidence>
<comment type="pathway">
    <text evidence="1 7">Purine metabolism; purine nucleoside salvage.</text>
</comment>
<dbReference type="InterPro" id="IPR035994">
    <property type="entry name" value="Nucleoside_phosphorylase_sf"/>
</dbReference>
<evidence type="ECO:0000313" key="11">
    <source>
        <dbReference type="EMBL" id="RGV25079.1"/>
    </source>
</evidence>
<dbReference type="EMBL" id="JAQMRD010000006">
    <property type="protein sequence ID" value="MDB9222678.1"/>
    <property type="molecule type" value="Genomic_DNA"/>
</dbReference>
<dbReference type="NCBIfam" id="TIGR01697">
    <property type="entry name" value="PNPH-PUNA-XAPA"/>
    <property type="match status" value="1"/>
</dbReference>
<evidence type="ECO:0000256" key="4">
    <source>
        <dbReference type="ARBA" id="ARBA00022553"/>
    </source>
</evidence>
<keyword evidence="4" id="KW-0597">Phosphoprotein</keyword>
<reference evidence="13 14" key="1">
    <citation type="submission" date="2018-08" db="EMBL/GenBank/DDBJ databases">
        <title>A genome reference for cultivated species of the human gut microbiota.</title>
        <authorList>
            <person name="Zou Y."/>
            <person name="Xue W."/>
            <person name="Luo G."/>
        </authorList>
    </citation>
    <scope>NUCLEOTIDE SEQUENCE [LARGE SCALE GENOMIC DNA]</scope>
    <source>
        <strain evidence="11 13">AF14-6AC</strain>
        <strain evidence="12 14">OF03-11</strain>
    </source>
</reference>
<dbReference type="AlphaFoldDB" id="A0A3D4ZF18"/>
<dbReference type="InterPro" id="IPR011270">
    <property type="entry name" value="Pur_Nuc_Pase_Ino/Guo-sp"/>
</dbReference>
<dbReference type="Proteomes" id="UP000283426">
    <property type="component" value="Unassembled WGS sequence"/>
</dbReference>
<evidence type="ECO:0000256" key="7">
    <source>
        <dbReference type="PIRNR" id="PIRNR000477"/>
    </source>
</evidence>
<evidence type="ECO:0000313" key="9">
    <source>
        <dbReference type="EMBL" id="MCG4959768.1"/>
    </source>
</evidence>
<proteinExistence type="inferred from homology"/>
<protein>
    <recommendedName>
        <fullName evidence="7">Purine nucleoside phosphorylase</fullName>
        <ecNumber evidence="7">2.4.2.1</ecNumber>
    </recommendedName>
    <alternativeName>
        <fullName evidence="7">Inosine-guanosine phosphorylase</fullName>
    </alternativeName>
</protein>
<sequence>MLGKIKDSAAYISRFLEGEKYRIGIILGTGLGELGKSIEIKHTIPYAGIPHFPVSTVQGHKGNLLIGKFGGKNVIAMQGRFHFYEGYPMQEVTFPIRVLHELGVKYLFVSNAAGGVNTQFLVGDLMIITDHINLFPEHPLRGKNIDELGPRFPGMTDAYSPRIIRLAEECGKKLGIPLQHGVYAGLQGPSFETPAEYNWIRVIGGDAVGMSTVPEIIVARHMGMECFGMSVITNSTASPELIKTNHTEVQDIGNTAQPRMTALFREIIAELKES</sequence>
<keyword evidence="6 7" id="KW-0808">Transferase</keyword>
<dbReference type="RefSeq" id="WP_013613255.1">
    <property type="nucleotide sequence ID" value="NZ_JABWDG010000022.1"/>
</dbReference>
<comment type="subunit">
    <text evidence="3">Homotrimer.</text>
</comment>
<dbReference type="FunFam" id="3.40.50.1580:FF:000010">
    <property type="entry name" value="Purine nucleoside phosphorylase"/>
    <property type="match status" value="1"/>
</dbReference>
<comment type="similarity">
    <text evidence="2 7">Belongs to the PNP/MTAP phosphorylase family.</text>
</comment>
<dbReference type="EC" id="2.4.2.1" evidence="7"/>
<dbReference type="GO" id="GO:0005737">
    <property type="term" value="C:cytoplasm"/>
    <property type="evidence" value="ECO:0007669"/>
    <property type="project" value="TreeGrafter"/>
</dbReference>
<dbReference type="OMA" id="EGVYAQF"/>
<dbReference type="NCBIfam" id="TIGR01700">
    <property type="entry name" value="PNPH"/>
    <property type="match status" value="1"/>
</dbReference>
<dbReference type="CDD" id="cd09009">
    <property type="entry name" value="PNP-EcPNPII_like"/>
    <property type="match status" value="1"/>
</dbReference>
<dbReference type="InterPro" id="IPR000845">
    <property type="entry name" value="Nucleoside_phosphorylase_d"/>
</dbReference>
<dbReference type="GeneID" id="61276320"/>